<gene>
    <name evidence="13" type="primary">LOC100205158</name>
</gene>
<dbReference type="InterPro" id="IPR011993">
    <property type="entry name" value="PH-like_dom_sf"/>
</dbReference>
<dbReference type="Gene3D" id="2.30.29.30">
    <property type="entry name" value="Pleckstrin-homology domain (PH domain)/Phosphotyrosine-binding domain (PTB)"/>
    <property type="match status" value="1"/>
</dbReference>
<dbReference type="RefSeq" id="XP_065647348.1">
    <property type="nucleotide sequence ID" value="XM_065791276.1"/>
</dbReference>
<accession>A0ABM4BEF9</accession>
<feature type="domain" description="RanBD1" evidence="11">
    <location>
        <begin position="283"/>
        <end position="437"/>
    </location>
</feature>
<reference evidence="12" key="1">
    <citation type="submission" date="2025-05" db="UniProtKB">
        <authorList>
            <consortium name="RefSeq"/>
        </authorList>
    </citation>
    <scope>NUCLEOTIDE SEQUENCE [LARGE SCALE GENOMIC DNA]</scope>
</reference>
<evidence type="ECO:0000313" key="12">
    <source>
        <dbReference type="Proteomes" id="UP001652625"/>
    </source>
</evidence>
<evidence type="ECO:0000256" key="4">
    <source>
        <dbReference type="ARBA" id="ARBA00022816"/>
    </source>
</evidence>
<evidence type="ECO:0000256" key="9">
    <source>
        <dbReference type="ARBA" id="ARBA00023242"/>
    </source>
</evidence>
<dbReference type="GeneID" id="100205158"/>
<dbReference type="Pfam" id="PF08911">
    <property type="entry name" value="NUP50"/>
    <property type="match status" value="1"/>
</dbReference>
<dbReference type="InterPro" id="IPR000156">
    <property type="entry name" value="Ran_bind_dom"/>
</dbReference>
<dbReference type="InterPro" id="IPR015007">
    <property type="entry name" value="NUP2/50/61"/>
</dbReference>
<organism evidence="12 13">
    <name type="scientific">Hydra vulgaris</name>
    <name type="common">Hydra</name>
    <name type="synonym">Hydra attenuata</name>
    <dbReference type="NCBI Taxonomy" id="6087"/>
    <lineage>
        <taxon>Eukaryota</taxon>
        <taxon>Metazoa</taxon>
        <taxon>Cnidaria</taxon>
        <taxon>Hydrozoa</taxon>
        <taxon>Hydroidolina</taxon>
        <taxon>Anthoathecata</taxon>
        <taxon>Aplanulata</taxon>
        <taxon>Hydridae</taxon>
        <taxon>Hydra</taxon>
    </lineage>
</organism>
<feature type="compositionally biased region" description="Acidic residues" evidence="10">
    <location>
        <begin position="19"/>
        <end position="29"/>
    </location>
</feature>
<keyword evidence="6" id="KW-0007">Acetylation</keyword>
<comment type="subcellular location">
    <subcellularLocation>
        <location evidence="1">Nucleus</location>
        <location evidence="1">Nuclear pore complex</location>
    </subcellularLocation>
</comment>
<evidence type="ECO:0000313" key="13">
    <source>
        <dbReference type="RefSeq" id="XP_065647348.1"/>
    </source>
</evidence>
<proteinExistence type="predicted"/>
<dbReference type="CDD" id="cd13170">
    <property type="entry name" value="RanBD_NUP50"/>
    <property type="match status" value="1"/>
</dbReference>
<sequence length="437" mass="48631">MALTKKKRGADNYLTDQNWDAEEEADEEAGSFKVADENVLEKRTFKKAHRRKVITGADDTGSNEESKTKLNPFTAFSGFGTSQTLTGLANYSKVDNKTFSTASIFTGAFGGVKDTSLKTEKKLDSEAPTENIGFWAKTNTASNDFFTNRGKIETKECSNSTVKDLMHTKIETVDSEINNNNDTYFQHLCALNVSVLSWIKQHVDSNPCIDLTPVFNDYSKYLKELDEKRGDFKSVQNTAIKSILKTPESSHVTSSLMAASKENIISSTPIQKENAPVTKFSSNFFSSTPYPAKPIETAVINKDDEDDECEVIPEPELKTIVEENAFYQIRCKLFFKKSNQWQELGKGMLYLKKSSDDAKTQLLIRMEIATGKILLNVSLNSGMPISRTGKNNVIIVSIPNPPVYTKASDGDNSVPCTYLIRVKGTPEADELLSKMKE</sequence>
<dbReference type="Pfam" id="PF00638">
    <property type="entry name" value="Ran_BP1"/>
    <property type="match status" value="1"/>
</dbReference>
<evidence type="ECO:0000256" key="5">
    <source>
        <dbReference type="ARBA" id="ARBA00022927"/>
    </source>
</evidence>
<evidence type="ECO:0000256" key="2">
    <source>
        <dbReference type="ARBA" id="ARBA00022448"/>
    </source>
</evidence>
<evidence type="ECO:0000256" key="1">
    <source>
        <dbReference type="ARBA" id="ARBA00004567"/>
    </source>
</evidence>
<keyword evidence="12" id="KW-1185">Reference proteome</keyword>
<reference evidence="13" key="2">
    <citation type="submission" date="2025-08" db="UniProtKB">
        <authorList>
            <consortium name="RefSeq"/>
        </authorList>
    </citation>
    <scope>IDENTIFICATION</scope>
</reference>
<dbReference type="PROSITE" id="PS50196">
    <property type="entry name" value="RANBD1"/>
    <property type="match status" value="1"/>
</dbReference>
<feature type="region of interest" description="Disordered" evidence="10">
    <location>
        <begin position="1"/>
        <end position="30"/>
    </location>
</feature>
<evidence type="ECO:0000256" key="6">
    <source>
        <dbReference type="ARBA" id="ARBA00022990"/>
    </source>
</evidence>
<dbReference type="SUPFAM" id="SSF50729">
    <property type="entry name" value="PH domain-like"/>
    <property type="match status" value="1"/>
</dbReference>
<evidence type="ECO:0000256" key="7">
    <source>
        <dbReference type="ARBA" id="ARBA00023010"/>
    </source>
</evidence>
<name>A0ABM4BEF9_HYDVU</name>
<keyword evidence="7" id="KW-0811">Translocation</keyword>
<protein>
    <submittedName>
        <fullName evidence="13">Nuclear pore complex protein Nup50 isoform X2</fullName>
    </submittedName>
</protein>
<dbReference type="Proteomes" id="UP001652625">
    <property type="component" value="Chromosome 02"/>
</dbReference>
<keyword evidence="2" id="KW-0813">Transport</keyword>
<keyword evidence="8" id="KW-0906">Nuclear pore complex</keyword>
<keyword evidence="4" id="KW-0509">mRNA transport</keyword>
<dbReference type="SMART" id="SM00160">
    <property type="entry name" value="RanBD"/>
    <property type="match status" value="1"/>
</dbReference>
<keyword evidence="5" id="KW-0653">Protein transport</keyword>
<evidence type="ECO:0000259" key="11">
    <source>
        <dbReference type="PROSITE" id="PS50196"/>
    </source>
</evidence>
<evidence type="ECO:0000256" key="10">
    <source>
        <dbReference type="SAM" id="MobiDB-lite"/>
    </source>
</evidence>
<evidence type="ECO:0000256" key="3">
    <source>
        <dbReference type="ARBA" id="ARBA00022737"/>
    </source>
</evidence>
<keyword evidence="3" id="KW-0677">Repeat</keyword>
<evidence type="ECO:0000256" key="8">
    <source>
        <dbReference type="ARBA" id="ARBA00023132"/>
    </source>
</evidence>
<dbReference type="InterPro" id="IPR045255">
    <property type="entry name" value="RanBP1-like"/>
</dbReference>
<dbReference type="PANTHER" id="PTHR23138">
    <property type="entry name" value="RAN BINDING PROTEIN"/>
    <property type="match status" value="1"/>
</dbReference>
<keyword evidence="9" id="KW-0539">Nucleus</keyword>
<dbReference type="PANTHER" id="PTHR23138:SF141">
    <property type="entry name" value="NUCLEAR PORE COMPLEX PROTEIN NUP50"/>
    <property type="match status" value="1"/>
</dbReference>